<sequence>MLGARAHPADDFWQYLGGTLGLAVAEPVFSSKLSKYLQRYVPTASAAVVCESPTSIYTDLPQALVPAVMHAYTASLKIVFLIGVPVVFLALVSAVFIKNLKIVRDNPGRRCI</sequence>
<evidence type="ECO:0000256" key="1">
    <source>
        <dbReference type="ARBA" id="ARBA00004141"/>
    </source>
</evidence>
<keyword evidence="7" id="KW-1185">Reference proteome</keyword>
<proteinExistence type="predicted"/>
<keyword evidence="2 5" id="KW-0812">Transmembrane</keyword>
<accession>A0AAD7CQL5</accession>
<dbReference type="GO" id="GO:0022857">
    <property type="term" value="F:transmembrane transporter activity"/>
    <property type="evidence" value="ECO:0007669"/>
    <property type="project" value="TreeGrafter"/>
</dbReference>
<evidence type="ECO:0000256" key="4">
    <source>
        <dbReference type="ARBA" id="ARBA00023136"/>
    </source>
</evidence>
<name>A0AAD7CQL5_MYCRO</name>
<dbReference type="EMBL" id="JARKIE010000294">
    <property type="protein sequence ID" value="KAJ7657044.1"/>
    <property type="molecule type" value="Genomic_DNA"/>
</dbReference>
<dbReference type="PANTHER" id="PTHR23501:SF198">
    <property type="entry name" value="AZOLE RESISTANCE PROTEIN 1-RELATED"/>
    <property type="match status" value="1"/>
</dbReference>
<dbReference type="GO" id="GO:0005886">
    <property type="term" value="C:plasma membrane"/>
    <property type="evidence" value="ECO:0007669"/>
    <property type="project" value="TreeGrafter"/>
</dbReference>
<keyword evidence="3 5" id="KW-1133">Transmembrane helix</keyword>
<dbReference type="PANTHER" id="PTHR23501">
    <property type="entry name" value="MAJOR FACILITATOR SUPERFAMILY"/>
    <property type="match status" value="1"/>
</dbReference>
<comment type="subcellular location">
    <subcellularLocation>
        <location evidence="1">Membrane</location>
        <topology evidence="1">Multi-pass membrane protein</topology>
    </subcellularLocation>
</comment>
<keyword evidence="4 5" id="KW-0472">Membrane</keyword>
<comment type="caution">
    <text evidence="6">The sequence shown here is derived from an EMBL/GenBank/DDBJ whole genome shotgun (WGS) entry which is preliminary data.</text>
</comment>
<dbReference type="Proteomes" id="UP001221757">
    <property type="component" value="Unassembled WGS sequence"/>
</dbReference>
<protein>
    <submittedName>
        <fullName evidence="6">Uncharacterized protein</fullName>
    </submittedName>
</protein>
<evidence type="ECO:0000256" key="2">
    <source>
        <dbReference type="ARBA" id="ARBA00022692"/>
    </source>
</evidence>
<dbReference type="AlphaFoldDB" id="A0AAD7CQL5"/>
<evidence type="ECO:0000313" key="6">
    <source>
        <dbReference type="EMBL" id="KAJ7657044.1"/>
    </source>
</evidence>
<evidence type="ECO:0000256" key="5">
    <source>
        <dbReference type="SAM" id="Phobius"/>
    </source>
</evidence>
<gene>
    <name evidence="6" type="ORF">B0H17DRAFT_1213625</name>
</gene>
<feature type="transmembrane region" description="Helical" evidence="5">
    <location>
        <begin position="78"/>
        <end position="97"/>
    </location>
</feature>
<organism evidence="6 7">
    <name type="scientific">Mycena rosella</name>
    <name type="common">Pink bonnet</name>
    <name type="synonym">Agaricus rosellus</name>
    <dbReference type="NCBI Taxonomy" id="1033263"/>
    <lineage>
        <taxon>Eukaryota</taxon>
        <taxon>Fungi</taxon>
        <taxon>Dikarya</taxon>
        <taxon>Basidiomycota</taxon>
        <taxon>Agaricomycotina</taxon>
        <taxon>Agaricomycetes</taxon>
        <taxon>Agaricomycetidae</taxon>
        <taxon>Agaricales</taxon>
        <taxon>Marasmiineae</taxon>
        <taxon>Mycenaceae</taxon>
        <taxon>Mycena</taxon>
    </lineage>
</organism>
<reference evidence="6" key="1">
    <citation type="submission" date="2023-03" db="EMBL/GenBank/DDBJ databases">
        <title>Massive genome expansion in bonnet fungi (Mycena s.s.) driven by repeated elements and novel gene families across ecological guilds.</title>
        <authorList>
            <consortium name="Lawrence Berkeley National Laboratory"/>
            <person name="Harder C.B."/>
            <person name="Miyauchi S."/>
            <person name="Viragh M."/>
            <person name="Kuo A."/>
            <person name="Thoen E."/>
            <person name="Andreopoulos B."/>
            <person name="Lu D."/>
            <person name="Skrede I."/>
            <person name="Drula E."/>
            <person name="Henrissat B."/>
            <person name="Morin E."/>
            <person name="Kohler A."/>
            <person name="Barry K."/>
            <person name="LaButti K."/>
            <person name="Morin E."/>
            <person name="Salamov A."/>
            <person name="Lipzen A."/>
            <person name="Mereny Z."/>
            <person name="Hegedus B."/>
            <person name="Baldrian P."/>
            <person name="Stursova M."/>
            <person name="Weitz H."/>
            <person name="Taylor A."/>
            <person name="Grigoriev I.V."/>
            <person name="Nagy L.G."/>
            <person name="Martin F."/>
            <person name="Kauserud H."/>
        </authorList>
    </citation>
    <scope>NUCLEOTIDE SEQUENCE</scope>
    <source>
        <strain evidence="6">CBHHK067</strain>
    </source>
</reference>
<evidence type="ECO:0000313" key="7">
    <source>
        <dbReference type="Proteomes" id="UP001221757"/>
    </source>
</evidence>
<evidence type="ECO:0000256" key="3">
    <source>
        <dbReference type="ARBA" id="ARBA00022989"/>
    </source>
</evidence>